<evidence type="ECO:0000313" key="3">
    <source>
        <dbReference type="Proteomes" id="UP001066276"/>
    </source>
</evidence>
<gene>
    <name evidence="2" type="ORF">NDU88_007653</name>
</gene>
<reference evidence="2" key="1">
    <citation type="journal article" date="2022" name="bioRxiv">
        <title>Sequencing and chromosome-scale assembly of the giantPleurodeles waltlgenome.</title>
        <authorList>
            <person name="Brown T."/>
            <person name="Elewa A."/>
            <person name="Iarovenko S."/>
            <person name="Subramanian E."/>
            <person name="Araus A.J."/>
            <person name="Petzold A."/>
            <person name="Susuki M."/>
            <person name="Suzuki K.-i.T."/>
            <person name="Hayashi T."/>
            <person name="Toyoda A."/>
            <person name="Oliveira C."/>
            <person name="Osipova E."/>
            <person name="Leigh N.D."/>
            <person name="Simon A."/>
            <person name="Yun M.H."/>
        </authorList>
    </citation>
    <scope>NUCLEOTIDE SEQUENCE</scope>
    <source>
        <strain evidence="2">20211129_DDA</strain>
        <tissue evidence="2">Liver</tissue>
    </source>
</reference>
<evidence type="ECO:0000313" key="2">
    <source>
        <dbReference type="EMBL" id="KAJ1110300.1"/>
    </source>
</evidence>
<keyword evidence="3" id="KW-1185">Reference proteome</keyword>
<organism evidence="2 3">
    <name type="scientific">Pleurodeles waltl</name>
    <name type="common">Iberian ribbed newt</name>
    <dbReference type="NCBI Taxonomy" id="8319"/>
    <lineage>
        <taxon>Eukaryota</taxon>
        <taxon>Metazoa</taxon>
        <taxon>Chordata</taxon>
        <taxon>Craniata</taxon>
        <taxon>Vertebrata</taxon>
        <taxon>Euteleostomi</taxon>
        <taxon>Amphibia</taxon>
        <taxon>Batrachia</taxon>
        <taxon>Caudata</taxon>
        <taxon>Salamandroidea</taxon>
        <taxon>Salamandridae</taxon>
        <taxon>Pleurodelinae</taxon>
        <taxon>Pleurodeles</taxon>
    </lineage>
</organism>
<evidence type="ECO:0000256" key="1">
    <source>
        <dbReference type="SAM" id="MobiDB-lite"/>
    </source>
</evidence>
<dbReference type="AlphaFoldDB" id="A0AAV7NC17"/>
<feature type="region of interest" description="Disordered" evidence="1">
    <location>
        <begin position="128"/>
        <end position="150"/>
    </location>
</feature>
<name>A0AAV7NC17_PLEWA</name>
<protein>
    <submittedName>
        <fullName evidence="2">Uncharacterized protein</fullName>
    </submittedName>
</protein>
<accession>A0AAV7NC17</accession>
<proteinExistence type="predicted"/>
<comment type="caution">
    <text evidence="2">The sequence shown here is derived from an EMBL/GenBank/DDBJ whole genome shotgun (WGS) entry which is preliminary data.</text>
</comment>
<sequence>MLRSLVEGIRAVWASLQVESALWDRRTVVHRRFVAPRWRPQLVQLSAGIVYTAPSSGRPRHSLLAPEVSGASQVFNRPRGCPPKRGTVRAGTLRHNPLRRLVSQGAAAGTGVCVGAVTPTSYFLGPAGARASAPGRKSPGSAHPGRVGPRRVWITVARLSSGLQQLQGRNPGRRSSP</sequence>
<dbReference type="EMBL" id="JANPWB010000013">
    <property type="protein sequence ID" value="KAJ1110300.1"/>
    <property type="molecule type" value="Genomic_DNA"/>
</dbReference>
<dbReference type="Proteomes" id="UP001066276">
    <property type="component" value="Chromosome 9"/>
</dbReference>